<evidence type="ECO:0000256" key="1">
    <source>
        <dbReference type="SAM" id="MobiDB-lite"/>
    </source>
</evidence>
<accession>A0A0N0DTK1</accession>
<keyword evidence="3" id="KW-1185">Reference proteome</keyword>
<comment type="caution">
    <text evidence="2">The sequence shown here is derived from an EMBL/GenBank/DDBJ whole genome shotgun (WGS) entry which is preliminary data.</text>
</comment>
<reference evidence="2 3" key="1">
    <citation type="submission" date="2015-07" db="EMBL/GenBank/DDBJ databases">
        <title>High-quality genome of monoxenous trypanosomatid Leptomonas pyrrhocoris.</title>
        <authorList>
            <person name="Flegontov P."/>
            <person name="Butenko A."/>
            <person name="Firsov S."/>
            <person name="Vlcek C."/>
            <person name="Logacheva M.D."/>
            <person name="Field M."/>
            <person name="Filatov D."/>
            <person name="Flegontova O."/>
            <person name="Gerasimov E."/>
            <person name="Jackson A.P."/>
            <person name="Kelly S."/>
            <person name="Opperdoes F."/>
            <person name="O'Reilly A."/>
            <person name="Votypka J."/>
            <person name="Yurchenko V."/>
            <person name="Lukes J."/>
        </authorList>
    </citation>
    <scope>NUCLEOTIDE SEQUENCE [LARGE SCALE GENOMIC DNA]</scope>
    <source>
        <strain evidence="2">H10</strain>
    </source>
</reference>
<dbReference type="Proteomes" id="UP000037923">
    <property type="component" value="Unassembled WGS sequence"/>
</dbReference>
<dbReference type="RefSeq" id="XP_015656031.1">
    <property type="nucleotide sequence ID" value="XM_015805418.1"/>
</dbReference>
<dbReference type="PROSITE" id="PS51257">
    <property type="entry name" value="PROKAR_LIPOPROTEIN"/>
    <property type="match status" value="1"/>
</dbReference>
<dbReference type="VEuPathDB" id="TriTrypDB:LpyrH10_16_1420"/>
<name>A0A0N0DTK1_LEPPY</name>
<dbReference type="GeneID" id="26907246"/>
<feature type="region of interest" description="Disordered" evidence="1">
    <location>
        <begin position="1"/>
        <end position="22"/>
    </location>
</feature>
<proteinExistence type="predicted"/>
<sequence length="88" mass="9028">MARTPPPSPGNLHAISGGTHGSSTSCVVSVQRLETSLCVIVSVRFKSTECGPDVAGRCCERKASGLSACSPKVVTVCRPGEVATAVVW</sequence>
<dbReference type="EMBL" id="LGTL01000016">
    <property type="protein sequence ID" value="KPA77592.1"/>
    <property type="molecule type" value="Genomic_DNA"/>
</dbReference>
<gene>
    <name evidence="2" type="ORF">ABB37_06960</name>
</gene>
<evidence type="ECO:0000313" key="3">
    <source>
        <dbReference type="Proteomes" id="UP000037923"/>
    </source>
</evidence>
<organism evidence="2 3">
    <name type="scientific">Leptomonas pyrrhocoris</name>
    <name type="common">Firebug parasite</name>
    <dbReference type="NCBI Taxonomy" id="157538"/>
    <lineage>
        <taxon>Eukaryota</taxon>
        <taxon>Discoba</taxon>
        <taxon>Euglenozoa</taxon>
        <taxon>Kinetoplastea</taxon>
        <taxon>Metakinetoplastina</taxon>
        <taxon>Trypanosomatida</taxon>
        <taxon>Trypanosomatidae</taxon>
        <taxon>Leishmaniinae</taxon>
        <taxon>Leptomonas</taxon>
    </lineage>
</organism>
<dbReference type="AlphaFoldDB" id="A0A0N0DTK1"/>
<evidence type="ECO:0000313" key="2">
    <source>
        <dbReference type="EMBL" id="KPA77592.1"/>
    </source>
</evidence>
<protein>
    <submittedName>
        <fullName evidence="2">Uncharacterized protein</fullName>
    </submittedName>
</protein>